<keyword evidence="3" id="KW-1185">Reference proteome</keyword>
<keyword evidence="1" id="KW-1133">Transmembrane helix</keyword>
<organism evidence="2 3">
    <name type="scientific">Pedococcus dokdonensis</name>
    <dbReference type="NCBI Taxonomy" id="443156"/>
    <lineage>
        <taxon>Bacteria</taxon>
        <taxon>Bacillati</taxon>
        <taxon>Actinomycetota</taxon>
        <taxon>Actinomycetes</taxon>
        <taxon>Micrococcales</taxon>
        <taxon>Intrasporangiaceae</taxon>
        <taxon>Pedococcus</taxon>
    </lineage>
</organism>
<proteinExistence type="predicted"/>
<accession>A0A1H0RT12</accession>
<evidence type="ECO:0000313" key="2">
    <source>
        <dbReference type="EMBL" id="SDP32550.1"/>
    </source>
</evidence>
<feature type="transmembrane region" description="Helical" evidence="1">
    <location>
        <begin position="178"/>
        <end position="196"/>
    </location>
</feature>
<dbReference type="OrthoDB" id="5192580at2"/>
<dbReference type="STRING" id="443156.SAMN04489867_2079"/>
<evidence type="ECO:0008006" key="4">
    <source>
        <dbReference type="Google" id="ProtNLM"/>
    </source>
</evidence>
<dbReference type="Pfam" id="PF22564">
    <property type="entry name" value="HAAS"/>
    <property type="match status" value="1"/>
</dbReference>
<reference evidence="3" key="1">
    <citation type="submission" date="2016-10" db="EMBL/GenBank/DDBJ databases">
        <authorList>
            <person name="Varghese N."/>
            <person name="Submissions S."/>
        </authorList>
    </citation>
    <scope>NUCLEOTIDE SEQUENCE [LARGE SCALE GENOMIC DNA]</scope>
    <source>
        <strain evidence="3">DSM 22329</strain>
    </source>
</reference>
<gene>
    <name evidence="2" type="ORF">SAMN04489867_2079</name>
</gene>
<dbReference type="AlphaFoldDB" id="A0A1H0RT12"/>
<feature type="transmembrane region" description="Helical" evidence="1">
    <location>
        <begin position="208"/>
        <end position="229"/>
    </location>
</feature>
<protein>
    <recommendedName>
        <fullName evidence="4">DUF1700 domain-containing protein</fullName>
    </recommendedName>
</protein>
<evidence type="ECO:0000256" key="1">
    <source>
        <dbReference type="SAM" id="Phobius"/>
    </source>
</evidence>
<dbReference type="Proteomes" id="UP000199077">
    <property type="component" value="Chromosome I"/>
</dbReference>
<feature type="transmembrane region" description="Helical" evidence="1">
    <location>
        <begin position="146"/>
        <end position="166"/>
    </location>
</feature>
<sequence length="238" mass="24507">MSSSTTHPLVGSYLRDLELLLHGVEAGERAEVLAGVREHLDGTLAPGADDTAVLAALDELGSPQAIADEAYAGRPATPPASPPRPGAMSRAWVPVTVGVLLGLALLVTVLVIGSLGSYATSDGLSSDGTTVVDPEVQFTSPGPGGVVIGLLASWFFWVPATILTLASPLWTNRQKVTLCLLTPLALVALVALPTIGWQSSHTELGINLGAWTSLALVLLGGGVLVWRLCRAAARKTAP</sequence>
<feature type="transmembrane region" description="Helical" evidence="1">
    <location>
        <begin position="91"/>
        <end position="115"/>
    </location>
</feature>
<dbReference type="EMBL" id="LT629711">
    <property type="protein sequence ID" value="SDP32550.1"/>
    <property type="molecule type" value="Genomic_DNA"/>
</dbReference>
<keyword evidence="1" id="KW-0472">Membrane</keyword>
<keyword evidence="1" id="KW-0812">Transmembrane</keyword>
<name>A0A1H0RT12_9MICO</name>
<dbReference type="RefSeq" id="WP_091784923.1">
    <property type="nucleotide sequence ID" value="NZ_LT629711.1"/>
</dbReference>
<evidence type="ECO:0000313" key="3">
    <source>
        <dbReference type="Proteomes" id="UP000199077"/>
    </source>
</evidence>